<sequence length="259" mass="27891">MAALPSLFAGTALLHTGLEALYTIESNGSFVDRSKGNSSKDAQLISAIELLWISIYCVKASFLAQLRFHKLPFAYVSVHLTRLYWVVVGICGTGLTFTLAVPIALCPTSSQCHYIHAHNTIAWETALTVIDIILDVSIVAVSLSVIRMANLPILHAAVNAAFKSLSILAVAFAITRLVILYTAGPTDLNYILLSFWLMIEAAGTITLASISVFRIVVLDSLTKDGAQALQLPELMQDDQRLVSRACGSSTKVSISPPNS</sequence>
<evidence type="ECO:0000313" key="2">
    <source>
        <dbReference type="EMBL" id="KAF2830318.1"/>
    </source>
</evidence>
<proteinExistence type="predicted"/>
<feature type="transmembrane region" description="Helical" evidence="1">
    <location>
        <begin position="125"/>
        <end position="146"/>
    </location>
</feature>
<protein>
    <recommendedName>
        <fullName evidence="4">Integral membrane protein</fullName>
    </recommendedName>
</protein>
<keyword evidence="1" id="KW-0812">Transmembrane</keyword>
<dbReference type="AlphaFoldDB" id="A0A6A7AC70"/>
<evidence type="ECO:0008006" key="4">
    <source>
        <dbReference type="Google" id="ProtNLM"/>
    </source>
</evidence>
<organism evidence="2 3">
    <name type="scientific">Ophiobolus disseminans</name>
    <dbReference type="NCBI Taxonomy" id="1469910"/>
    <lineage>
        <taxon>Eukaryota</taxon>
        <taxon>Fungi</taxon>
        <taxon>Dikarya</taxon>
        <taxon>Ascomycota</taxon>
        <taxon>Pezizomycotina</taxon>
        <taxon>Dothideomycetes</taxon>
        <taxon>Pleosporomycetidae</taxon>
        <taxon>Pleosporales</taxon>
        <taxon>Pleosporineae</taxon>
        <taxon>Phaeosphaeriaceae</taxon>
        <taxon>Ophiobolus</taxon>
    </lineage>
</organism>
<reference evidence="2" key="1">
    <citation type="journal article" date="2020" name="Stud. Mycol.">
        <title>101 Dothideomycetes genomes: a test case for predicting lifestyles and emergence of pathogens.</title>
        <authorList>
            <person name="Haridas S."/>
            <person name="Albert R."/>
            <person name="Binder M."/>
            <person name="Bloem J."/>
            <person name="Labutti K."/>
            <person name="Salamov A."/>
            <person name="Andreopoulos B."/>
            <person name="Baker S."/>
            <person name="Barry K."/>
            <person name="Bills G."/>
            <person name="Bluhm B."/>
            <person name="Cannon C."/>
            <person name="Castanera R."/>
            <person name="Culley D."/>
            <person name="Daum C."/>
            <person name="Ezra D."/>
            <person name="Gonzalez J."/>
            <person name="Henrissat B."/>
            <person name="Kuo A."/>
            <person name="Liang C."/>
            <person name="Lipzen A."/>
            <person name="Lutzoni F."/>
            <person name="Magnuson J."/>
            <person name="Mondo S."/>
            <person name="Nolan M."/>
            <person name="Ohm R."/>
            <person name="Pangilinan J."/>
            <person name="Park H.-J."/>
            <person name="Ramirez L."/>
            <person name="Alfaro M."/>
            <person name="Sun H."/>
            <person name="Tritt A."/>
            <person name="Yoshinaga Y."/>
            <person name="Zwiers L.-H."/>
            <person name="Turgeon B."/>
            <person name="Goodwin S."/>
            <person name="Spatafora J."/>
            <person name="Crous P."/>
            <person name="Grigoriev I."/>
        </authorList>
    </citation>
    <scope>NUCLEOTIDE SEQUENCE</scope>
    <source>
        <strain evidence="2">CBS 113818</strain>
    </source>
</reference>
<name>A0A6A7AC70_9PLEO</name>
<keyword evidence="3" id="KW-1185">Reference proteome</keyword>
<evidence type="ECO:0000313" key="3">
    <source>
        <dbReference type="Proteomes" id="UP000799424"/>
    </source>
</evidence>
<dbReference type="Proteomes" id="UP000799424">
    <property type="component" value="Unassembled WGS sequence"/>
</dbReference>
<gene>
    <name evidence="2" type="ORF">CC86DRAFT_284478</name>
</gene>
<keyword evidence="1" id="KW-1133">Transmembrane helix</keyword>
<keyword evidence="1" id="KW-0472">Membrane</keyword>
<evidence type="ECO:0000256" key="1">
    <source>
        <dbReference type="SAM" id="Phobius"/>
    </source>
</evidence>
<feature type="transmembrane region" description="Helical" evidence="1">
    <location>
        <begin position="190"/>
        <end position="213"/>
    </location>
</feature>
<dbReference type="OrthoDB" id="444631at2759"/>
<feature type="transmembrane region" description="Helical" evidence="1">
    <location>
        <begin position="44"/>
        <end position="62"/>
    </location>
</feature>
<accession>A0A6A7AC70</accession>
<dbReference type="EMBL" id="MU006219">
    <property type="protein sequence ID" value="KAF2830318.1"/>
    <property type="molecule type" value="Genomic_DNA"/>
</dbReference>
<feature type="transmembrane region" description="Helical" evidence="1">
    <location>
        <begin position="83"/>
        <end position="105"/>
    </location>
</feature>
<feature type="transmembrane region" description="Helical" evidence="1">
    <location>
        <begin position="167"/>
        <end position="184"/>
    </location>
</feature>